<accession>A0A2P6TVL3</accession>
<dbReference type="PANTHER" id="PTHR36342">
    <property type="entry name" value="PTB DOMAIN ENGULFMENT ADAPTER"/>
    <property type="match status" value="1"/>
</dbReference>
<dbReference type="Proteomes" id="UP000239899">
    <property type="component" value="Unassembled WGS sequence"/>
</dbReference>
<name>A0A2P6TVL3_CHLSO</name>
<evidence type="ECO:0000313" key="2">
    <source>
        <dbReference type="Proteomes" id="UP000239899"/>
    </source>
</evidence>
<gene>
    <name evidence="1" type="ORF">C2E21_2723</name>
</gene>
<dbReference type="EMBL" id="LHPG02000005">
    <property type="protein sequence ID" value="PRW58105.1"/>
    <property type="molecule type" value="Genomic_DNA"/>
</dbReference>
<proteinExistence type="predicted"/>
<protein>
    <submittedName>
        <fullName evidence="1">Uncharacterized protein</fullName>
    </submittedName>
</protein>
<dbReference type="PANTHER" id="PTHR36342:SF1">
    <property type="entry name" value="PTB DOMAIN ENGULFMENT ADAPTER"/>
    <property type="match status" value="1"/>
</dbReference>
<organism evidence="1 2">
    <name type="scientific">Chlorella sorokiniana</name>
    <name type="common">Freshwater green alga</name>
    <dbReference type="NCBI Taxonomy" id="3076"/>
    <lineage>
        <taxon>Eukaryota</taxon>
        <taxon>Viridiplantae</taxon>
        <taxon>Chlorophyta</taxon>
        <taxon>core chlorophytes</taxon>
        <taxon>Trebouxiophyceae</taxon>
        <taxon>Chlorellales</taxon>
        <taxon>Chlorellaceae</taxon>
        <taxon>Chlorella clade</taxon>
        <taxon>Chlorella</taxon>
    </lineage>
</organism>
<keyword evidence="2" id="KW-1185">Reference proteome</keyword>
<dbReference type="OrthoDB" id="530022at2759"/>
<reference evidence="1 2" key="1">
    <citation type="journal article" date="2018" name="Plant J.">
        <title>Genome sequences of Chlorella sorokiniana UTEX 1602 and Micractinium conductrix SAG 241.80: implications to maltose excretion by a green alga.</title>
        <authorList>
            <person name="Arriola M.B."/>
            <person name="Velmurugan N."/>
            <person name="Zhang Y."/>
            <person name="Plunkett M.H."/>
            <person name="Hondzo H."/>
            <person name="Barney B.M."/>
        </authorList>
    </citation>
    <scope>NUCLEOTIDE SEQUENCE [LARGE SCALE GENOMIC DNA]</scope>
    <source>
        <strain evidence="2">UTEX 1602</strain>
    </source>
</reference>
<comment type="caution">
    <text evidence="1">The sequence shown here is derived from an EMBL/GenBank/DDBJ whole genome shotgun (WGS) entry which is preliminary data.</text>
</comment>
<evidence type="ECO:0000313" key="1">
    <source>
        <dbReference type="EMBL" id="PRW58105.1"/>
    </source>
</evidence>
<dbReference type="AlphaFoldDB" id="A0A2P6TVL3"/>
<sequence length="135" mass="14225">MQAAGQRGGSSSGSRSRHVVAAPAVVAFDFLPQDPLSPLTAAALLSGGSVPGVLRRRPLAGVPRLRCQLQGSTWLPDPHAAAETFQQRYDSQLRLLRNDCTHHADALIAHLLGSSSELQLNGVQRSSAQQAAGLQ</sequence>